<reference evidence="2" key="1">
    <citation type="submission" date="2020-06" db="EMBL/GenBank/DDBJ databases">
        <authorList>
            <person name="Li T."/>
            <person name="Hu X."/>
            <person name="Zhang T."/>
            <person name="Song X."/>
            <person name="Zhang H."/>
            <person name="Dai N."/>
            <person name="Sheng W."/>
            <person name="Hou X."/>
            <person name="Wei L."/>
        </authorList>
    </citation>
    <scope>NUCLEOTIDE SEQUENCE</scope>
    <source>
        <strain evidence="2">G01</strain>
        <tissue evidence="2">Leaf</tissue>
    </source>
</reference>
<organism evidence="2">
    <name type="scientific">Sesamum angustifolium</name>
    <dbReference type="NCBI Taxonomy" id="2727405"/>
    <lineage>
        <taxon>Eukaryota</taxon>
        <taxon>Viridiplantae</taxon>
        <taxon>Streptophyta</taxon>
        <taxon>Embryophyta</taxon>
        <taxon>Tracheophyta</taxon>
        <taxon>Spermatophyta</taxon>
        <taxon>Magnoliopsida</taxon>
        <taxon>eudicotyledons</taxon>
        <taxon>Gunneridae</taxon>
        <taxon>Pentapetalae</taxon>
        <taxon>asterids</taxon>
        <taxon>lamiids</taxon>
        <taxon>Lamiales</taxon>
        <taxon>Pedaliaceae</taxon>
        <taxon>Sesamum</taxon>
    </lineage>
</organism>
<gene>
    <name evidence="2" type="ORF">Sangu_1699800</name>
</gene>
<evidence type="ECO:0000259" key="1">
    <source>
        <dbReference type="Pfam" id="PF00078"/>
    </source>
</evidence>
<reference evidence="2" key="2">
    <citation type="journal article" date="2024" name="Plant">
        <title>Genomic evolution and insights into agronomic trait innovations of Sesamum species.</title>
        <authorList>
            <person name="Miao H."/>
            <person name="Wang L."/>
            <person name="Qu L."/>
            <person name="Liu H."/>
            <person name="Sun Y."/>
            <person name="Le M."/>
            <person name="Wang Q."/>
            <person name="Wei S."/>
            <person name="Zheng Y."/>
            <person name="Lin W."/>
            <person name="Duan Y."/>
            <person name="Cao H."/>
            <person name="Xiong S."/>
            <person name="Wang X."/>
            <person name="Wei L."/>
            <person name="Li C."/>
            <person name="Ma Q."/>
            <person name="Ju M."/>
            <person name="Zhao R."/>
            <person name="Li G."/>
            <person name="Mu C."/>
            <person name="Tian Q."/>
            <person name="Mei H."/>
            <person name="Zhang T."/>
            <person name="Gao T."/>
            <person name="Zhang H."/>
        </authorList>
    </citation>
    <scope>NUCLEOTIDE SEQUENCE</scope>
    <source>
        <strain evidence="2">G01</strain>
    </source>
</reference>
<protein>
    <recommendedName>
        <fullName evidence="1">Reverse transcriptase domain-containing protein</fullName>
    </recommendedName>
</protein>
<sequence length="189" mass="21691">MGDLVCRAIMDFFRSGRMLRQLNHTILALMIKSENSPSVADYQPISCCNVIYKVITKIIADRFSPALEHLIYNNQATFVGGRNITNNIFLAQEMVRQYSRKRISPRCTINADLRKAFDSVSWKFLFRILHGCGFPPPLISWIMECISTTSFLVALNGSLHGFFPRKKGLSKEIRCRQLSSFFVWSIFPD</sequence>
<comment type="caution">
    <text evidence="2">The sequence shown here is derived from an EMBL/GenBank/DDBJ whole genome shotgun (WGS) entry which is preliminary data.</text>
</comment>
<dbReference type="InterPro" id="IPR052343">
    <property type="entry name" value="Retrotransposon-Effector_Assoc"/>
</dbReference>
<name>A0AAW2ML59_9LAMI</name>
<proteinExistence type="predicted"/>
<dbReference type="InterPro" id="IPR000477">
    <property type="entry name" value="RT_dom"/>
</dbReference>
<dbReference type="EMBL" id="JACGWK010000010">
    <property type="protein sequence ID" value="KAL0331543.1"/>
    <property type="molecule type" value="Genomic_DNA"/>
</dbReference>
<feature type="domain" description="Reverse transcriptase" evidence="1">
    <location>
        <begin position="39"/>
        <end position="169"/>
    </location>
</feature>
<dbReference type="AlphaFoldDB" id="A0AAW2ML59"/>
<dbReference type="PANTHER" id="PTHR46890">
    <property type="entry name" value="NON-LTR RETROLELEMENT REVERSE TRANSCRIPTASE-LIKE PROTEIN-RELATED"/>
    <property type="match status" value="1"/>
</dbReference>
<dbReference type="Pfam" id="PF00078">
    <property type="entry name" value="RVT_1"/>
    <property type="match status" value="1"/>
</dbReference>
<accession>A0AAW2ML59</accession>
<dbReference type="SUPFAM" id="SSF56672">
    <property type="entry name" value="DNA/RNA polymerases"/>
    <property type="match status" value="1"/>
</dbReference>
<evidence type="ECO:0000313" key="2">
    <source>
        <dbReference type="EMBL" id="KAL0331543.1"/>
    </source>
</evidence>
<dbReference type="InterPro" id="IPR043502">
    <property type="entry name" value="DNA/RNA_pol_sf"/>
</dbReference>
<dbReference type="PANTHER" id="PTHR46890:SF48">
    <property type="entry name" value="RNA-DIRECTED DNA POLYMERASE"/>
    <property type="match status" value="1"/>
</dbReference>